<dbReference type="PANTHER" id="PTHR15502:SF7">
    <property type="entry name" value="CALCINEURIN-BINDING PROTEIN CABIN-1"/>
    <property type="match status" value="1"/>
</dbReference>
<accession>A0A9Q9B0D9</accession>
<dbReference type="GO" id="GO:0005634">
    <property type="term" value="C:nucleus"/>
    <property type="evidence" value="ECO:0007669"/>
    <property type="project" value="UniProtKB-SubCell"/>
</dbReference>
<evidence type="ECO:0000313" key="7">
    <source>
        <dbReference type="EMBL" id="USW55318.1"/>
    </source>
</evidence>
<feature type="region of interest" description="Disordered" evidence="6">
    <location>
        <begin position="383"/>
        <end position="434"/>
    </location>
</feature>
<protein>
    <recommendedName>
        <fullName evidence="4">Histone transcription regulator 3 homolog</fullName>
    </recommendedName>
</protein>
<comment type="function">
    <text evidence="1">Has a role in a nucleosome assembly pathway that is required for the integrity of heterochromatin and proper chromosome segregation.</text>
</comment>
<evidence type="ECO:0000256" key="2">
    <source>
        <dbReference type="ARBA" id="ARBA00004123"/>
    </source>
</evidence>
<dbReference type="PANTHER" id="PTHR15502">
    <property type="entry name" value="CALCINEURIN-BINDING PROTEIN CABIN 1-RELATED"/>
    <property type="match status" value="1"/>
</dbReference>
<dbReference type="EMBL" id="CP099424">
    <property type="protein sequence ID" value="USW55318.1"/>
    <property type="molecule type" value="Genomic_DNA"/>
</dbReference>
<proteinExistence type="inferred from homology"/>
<name>A0A9Q9B0D9_9PEZI</name>
<comment type="similarity">
    <text evidence="3">Belongs to the HIR3 family.</text>
</comment>
<evidence type="ECO:0000256" key="6">
    <source>
        <dbReference type="SAM" id="MobiDB-lite"/>
    </source>
</evidence>
<keyword evidence="8" id="KW-1185">Reference proteome</keyword>
<reference evidence="7" key="1">
    <citation type="submission" date="2022-06" db="EMBL/GenBank/DDBJ databases">
        <title>Complete genome sequences of two strains of the flax pathogen Septoria linicola.</title>
        <authorList>
            <person name="Lapalu N."/>
            <person name="Simon A."/>
            <person name="Demenou B."/>
            <person name="Paumier D."/>
            <person name="Guillot M.-P."/>
            <person name="Gout L."/>
            <person name="Valade R."/>
        </authorList>
    </citation>
    <scope>NUCLEOTIDE SEQUENCE</scope>
    <source>
        <strain evidence="7">SE15195</strain>
    </source>
</reference>
<feature type="compositionally biased region" description="Acidic residues" evidence="6">
    <location>
        <begin position="1855"/>
        <end position="1882"/>
    </location>
</feature>
<gene>
    <name evidence="7" type="ORF">Slin15195_G086370</name>
</gene>
<evidence type="ECO:0000256" key="4">
    <source>
        <dbReference type="ARBA" id="ARBA00014848"/>
    </source>
</evidence>
<evidence type="ECO:0000256" key="3">
    <source>
        <dbReference type="ARBA" id="ARBA00007335"/>
    </source>
</evidence>
<dbReference type="GO" id="GO:0000417">
    <property type="term" value="C:HIR complex"/>
    <property type="evidence" value="ECO:0007669"/>
    <property type="project" value="TreeGrafter"/>
</dbReference>
<evidence type="ECO:0000256" key="5">
    <source>
        <dbReference type="ARBA" id="ARBA00023242"/>
    </source>
</evidence>
<organism evidence="7 8">
    <name type="scientific">Septoria linicola</name>
    <dbReference type="NCBI Taxonomy" id="215465"/>
    <lineage>
        <taxon>Eukaryota</taxon>
        <taxon>Fungi</taxon>
        <taxon>Dikarya</taxon>
        <taxon>Ascomycota</taxon>
        <taxon>Pezizomycotina</taxon>
        <taxon>Dothideomycetes</taxon>
        <taxon>Dothideomycetidae</taxon>
        <taxon>Mycosphaerellales</taxon>
        <taxon>Mycosphaerellaceae</taxon>
        <taxon>Septoria</taxon>
    </lineage>
</organism>
<comment type="subcellular location">
    <subcellularLocation>
        <location evidence="2">Nucleus</location>
    </subcellularLocation>
</comment>
<feature type="region of interest" description="Disordered" evidence="6">
    <location>
        <begin position="1771"/>
        <end position="1791"/>
    </location>
</feature>
<evidence type="ECO:0000256" key="1">
    <source>
        <dbReference type="ARBA" id="ARBA00002687"/>
    </source>
</evidence>
<feature type="compositionally biased region" description="Basic and acidic residues" evidence="6">
    <location>
        <begin position="411"/>
        <end position="426"/>
    </location>
</feature>
<dbReference type="GO" id="GO:0031491">
    <property type="term" value="F:nucleosome binding"/>
    <property type="evidence" value="ECO:0007669"/>
    <property type="project" value="TreeGrafter"/>
</dbReference>
<feature type="region of interest" description="Disordered" evidence="6">
    <location>
        <begin position="1824"/>
        <end position="1908"/>
    </location>
</feature>
<evidence type="ECO:0000313" key="8">
    <source>
        <dbReference type="Proteomes" id="UP001056384"/>
    </source>
</evidence>
<dbReference type="Proteomes" id="UP001056384">
    <property type="component" value="Chromosome 7"/>
</dbReference>
<sequence>MSGFKALNIESDDESDIEVDDTKEIQIEEALKLYQTALKYHADGPESYEKAAEAYRELFHSEIFKYPESQTELHRIEQFGPSVEYDLPFDGPLPGRVSATTGLDTGPSTLPQVLHLAHKNYAQFKLDFLSARFDDFNVTLSQILVDATSALTHFVNALDKDDTDPDLWRRTASVGELLDSRRVARFCLESVLEGDDEGLGSILALPALAQDFAADQLRELVAQLQDRLSVLQEPLSLSKRRALSNALKQRLYPYSTVIKRTRALREQHLGNGSSVDRKRYILPAPKTWAELGDTLLRQQMAEQHGTTLMHPGMAVSFDLTGVLPPLPPQAQQEEAMQRPRSPKVIIPRVRIAKQTVYPETLTQQFPGLDAGLPTVQPRIASADPSMEVQSDSPADVEMFDSPTMTLPSRKRSGDAAGLHDTDEGRTKSKRLRARDSLVDAAAERQEDVNSRWENQGKLDELAEADVWMFETVSSYFERIGISGFDAACHVRQELQHGGLDTNPPPESLKESMSSLRHARKDIHGLLSQWQEQKAHLLLHGGENLDISQSQSLLSADSMFSSGATTKTATKVDHLPNDGLQDLLESVNDKWSLTPDIVWEFVEALLRPGKFSPEESSYTQYQWPEHVKTMAVRVLVNFDESLTEHATSELEAWRSAVGLDSRAHLGSPSFDALPELLQSIFELHLDVYSLIKQTNSGVEQDTVVAQGDRLQRWSDLAREAIVARREAFDLELDDRLNVRFLWATTFTICASASVPQDHALECMHDLRRVLVAAGEPVIYLQNNAIMPEVSVDALDRELSKLTTKDFFLKVTSQNVSDPASVIESLEPLLEALDSSDSAASPELDQSDNAPRKPNIVPAEVVRFLEASPISVRLMLWQRLRDAYAKIEYKPMVVRCYLRLIGMVLEEMKSPDIVSLDPAERLVTELKSLRLISEWVTRLFGIVQSNPDALECMDEEYVRFAVNSFGELLQLIQVFNIVGDAQRYGKSEPPYSQNGLPLQSYRSVMKLTHETQVRVWILLYAVFKDAMSQHRDLFPTPTEDNFDFLRAVHRNLGLRAICSTLNRTFVRMLKDEFFSMTHVEGYDTEQAQVLYDLYGLNCFTDPNEMIEHECTRDAFLDRGVALQTVDLLLAQASKLTMKELVKHSLKDTIEKVHGALARKKPTESILRNREIIHKYLKSHIQPLDLYACLKGEGNQLAVNSVPEGDAVLASKGWFFLMGHMSLTKFRSQKRSGATPTEDVDIAIAFFMQDLEFTLDHWETWFRLAQAYDTKIEESVLWSAEKMNNSMQDIVALQKNAIHCFAMATALAYRSADLRFETSSKMTELYSDFALRLYASSREPFSMKPFDADDENIFISNNRGVHRSTSLKAIRLYTVWKMASVLFKRALAGRPEQWQLHYMIGKCLWKMHSANEQMRGHDKSPDAAHVVEHFVKALELLPDKDKKETKDSKREPILEPHYKLLSIVNKLWQKGSIDPASMQSALEHSHYARKEEFPDDMAEWRSYLLAVLKSLRSADKSNWYHRMIARHAQIVYNDNRQNADVTQEQLVASALAAKEVLTAQMFTKTMVLQVWRPENERAGRHFVYTTRYTRLIIQIFKQLRDRGNLEGLARRVRRRQNDLFEQSLVWHDICTAWLKLLREHANLSEGLETSCFSNIAHEDFEARKEPLEKWMQETANGASPTLDVLREVHELKKINQGLMKPGAIDDLIGDAYAHLFSTVGKQLWETEDRQRKEEQASKAAEPAPIIAGPVRNHAMSLSNLMNVDGAADVAPTPTPVITPAEPDAAPARRKVGVGRREIRNHAELCTYKGSTVAGKDQLGCVDTAPKAASASLEQDRRSSLPDGAAMVEHSAPGSVHDDADDESELSDLEERDDDEDDQGDQEELEGSSPLPELTDVPIAAIGEQEPVGADV</sequence>
<dbReference type="OrthoDB" id="77564at2759"/>
<dbReference type="InterPro" id="IPR033053">
    <property type="entry name" value="Hir3/CABIN1"/>
</dbReference>
<dbReference type="GO" id="GO:0006325">
    <property type="term" value="P:chromatin organization"/>
    <property type="evidence" value="ECO:0007669"/>
    <property type="project" value="InterPro"/>
</dbReference>
<keyword evidence="5" id="KW-0539">Nucleus</keyword>